<name>A0ABN9CC69_9NEOB</name>
<gene>
    <name evidence="1" type="ORF">SPARVUS_LOCUS4751250</name>
</gene>
<keyword evidence="2" id="KW-1185">Reference proteome</keyword>
<dbReference type="EMBL" id="CATNWA010009251">
    <property type="protein sequence ID" value="CAI9557665.1"/>
    <property type="molecule type" value="Genomic_DNA"/>
</dbReference>
<organism evidence="1 2">
    <name type="scientific">Staurois parvus</name>
    <dbReference type="NCBI Taxonomy" id="386267"/>
    <lineage>
        <taxon>Eukaryota</taxon>
        <taxon>Metazoa</taxon>
        <taxon>Chordata</taxon>
        <taxon>Craniata</taxon>
        <taxon>Vertebrata</taxon>
        <taxon>Euteleostomi</taxon>
        <taxon>Amphibia</taxon>
        <taxon>Batrachia</taxon>
        <taxon>Anura</taxon>
        <taxon>Neobatrachia</taxon>
        <taxon>Ranoidea</taxon>
        <taxon>Ranidae</taxon>
        <taxon>Staurois</taxon>
    </lineage>
</organism>
<comment type="caution">
    <text evidence="1">The sequence shown here is derived from an EMBL/GenBank/DDBJ whole genome shotgun (WGS) entry which is preliminary data.</text>
</comment>
<sequence>MSAPHYAHDGIHSEYNQKRPVISTHTALSASALSIHLKMSEIVNYLLFFSAFWAFGRVS</sequence>
<reference evidence="1" key="1">
    <citation type="submission" date="2023-05" db="EMBL/GenBank/DDBJ databases">
        <authorList>
            <person name="Stuckert A."/>
        </authorList>
    </citation>
    <scope>NUCLEOTIDE SEQUENCE</scope>
</reference>
<evidence type="ECO:0000313" key="2">
    <source>
        <dbReference type="Proteomes" id="UP001162483"/>
    </source>
</evidence>
<evidence type="ECO:0000313" key="1">
    <source>
        <dbReference type="EMBL" id="CAI9557665.1"/>
    </source>
</evidence>
<dbReference type="Proteomes" id="UP001162483">
    <property type="component" value="Unassembled WGS sequence"/>
</dbReference>
<protein>
    <submittedName>
        <fullName evidence="1">Uncharacterized protein</fullName>
    </submittedName>
</protein>
<accession>A0ABN9CC69</accession>
<proteinExistence type="predicted"/>